<evidence type="ECO:0000256" key="5">
    <source>
        <dbReference type="ARBA" id="ARBA00022777"/>
    </source>
</evidence>
<sequence>MECICTPKDGMQGQDSDLVGNVRGLSTRITFTTERDINDEEESGPQFYYAPHAKANQGEEDYKYPSGDRKNSAGALKESDDKEIYSYDQSSRLIKNAKSTLPSDIKEYACRNYTERGITAKPNYESSTSNHKLRVKDFEFLGLLGEGAFGRVFHVVRKSDGEQFALKAIRKMDCKNIKERIHRERALMTDINHVGIIKLYSTFQDSKNLYFLLELASNGELYTYMKNEEILQYKQAKFLAAEILSMIEYLKDQKISHRDLKPSNLLFDSRMRLKLADFGSAKSFLDQEVQSDEVQNRQSGGSPTKRSIRRMNTFVGTVEYMAPEIIQGTCTMNSCDLWSFGIIIYKFFAESSPFQGEFDEDTIRKIEEEDPIFPENFPEMAKDLCERLLEKDPLKRIGCGKEGTELDMFSLKAHPFFDGIDFEYLEFSESPIPIPTVLLSSTKSKIIEKCRNSAPVKSEKASSTITEPTDFTSACGKSRVHNLDNCKTLEDFYQNSIAKNIRVLFKGPLKYRSRMLITYNSATALFTDEPALYLYSQNKGLLKARYNIPSYVFTQKGSNRSFSENGKNICRSNKFNLKQIKVGGSDFEKDTQDATVEDTSYKPCKFKMCTRKVSDETIDSPSDLVFLLNKYCAKE</sequence>
<evidence type="ECO:0000313" key="13">
    <source>
        <dbReference type="Proteomes" id="UP001295684"/>
    </source>
</evidence>
<dbReference type="Gene3D" id="1.10.510.10">
    <property type="entry name" value="Transferase(Phosphotransferase) domain 1"/>
    <property type="match status" value="1"/>
</dbReference>
<dbReference type="InterPro" id="IPR017441">
    <property type="entry name" value="Protein_kinase_ATP_BS"/>
</dbReference>
<dbReference type="GO" id="GO:0035556">
    <property type="term" value="P:intracellular signal transduction"/>
    <property type="evidence" value="ECO:0007669"/>
    <property type="project" value="TreeGrafter"/>
</dbReference>
<keyword evidence="6 9" id="KW-0067">ATP-binding</keyword>
<dbReference type="InterPro" id="IPR008271">
    <property type="entry name" value="Ser/Thr_kinase_AS"/>
</dbReference>
<comment type="catalytic activity">
    <reaction evidence="8">
        <text>L-seryl-[protein] + ATP = O-phospho-L-seryl-[protein] + ADP + H(+)</text>
        <dbReference type="Rhea" id="RHEA:17989"/>
        <dbReference type="Rhea" id="RHEA-COMP:9863"/>
        <dbReference type="Rhea" id="RHEA-COMP:11604"/>
        <dbReference type="ChEBI" id="CHEBI:15378"/>
        <dbReference type="ChEBI" id="CHEBI:29999"/>
        <dbReference type="ChEBI" id="CHEBI:30616"/>
        <dbReference type="ChEBI" id="CHEBI:83421"/>
        <dbReference type="ChEBI" id="CHEBI:456216"/>
        <dbReference type="EC" id="2.7.11.1"/>
    </reaction>
</comment>
<evidence type="ECO:0000256" key="4">
    <source>
        <dbReference type="ARBA" id="ARBA00022741"/>
    </source>
</evidence>
<protein>
    <recommendedName>
        <fullName evidence="1">non-specific serine/threonine protein kinase</fullName>
        <ecNumber evidence="1">2.7.11.1</ecNumber>
    </recommendedName>
</protein>
<dbReference type="SMART" id="SM00220">
    <property type="entry name" value="S_TKc"/>
    <property type="match status" value="1"/>
</dbReference>
<keyword evidence="3" id="KW-0808">Transferase</keyword>
<keyword evidence="2" id="KW-0723">Serine/threonine-protein kinase</keyword>
<dbReference type="InterPro" id="IPR050236">
    <property type="entry name" value="Ser_Thr_kinase_AGC"/>
</dbReference>
<dbReference type="EC" id="2.7.11.1" evidence="1"/>
<reference evidence="12" key="1">
    <citation type="submission" date="2023-07" db="EMBL/GenBank/DDBJ databases">
        <authorList>
            <consortium name="AG Swart"/>
            <person name="Singh M."/>
            <person name="Singh A."/>
            <person name="Seah K."/>
            <person name="Emmerich C."/>
        </authorList>
    </citation>
    <scope>NUCLEOTIDE SEQUENCE</scope>
    <source>
        <strain evidence="12">DP1</strain>
    </source>
</reference>
<accession>A0AAD1Y501</accession>
<evidence type="ECO:0000259" key="11">
    <source>
        <dbReference type="PROSITE" id="PS50011"/>
    </source>
</evidence>
<evidence type="ECO:0000256" key="7">
    <source>
        <dbReference type="ARBA" id="ARBA00047899"/>
    </source>
</evidence>
<evidence type="ECO:0000256" key="3">
    <source>
        <dbReference type="ARBA" id="ARBA00022679"/>
    </source>
</evidence>
<dbReference type="PANTHER" id="PTHR24356:SF1">
    <property type="entry name" value="SERINE_THREONINE-PROTEIN KINASE GREATWALL"/>
    <property type="match status" value="1"/>
</dbReference>
<dbReference type="PANTHER" id="PTHR24356">
    <property type="entry name" value="SERINE/THREONINE-PROTEIN KINASE"/>
    <property type="match status" value="1"/>
</dbReference>
<dbReference type="InterPro" id="IPR000719">
    <property type="entry name" value="Prot_kinase_dom"/>
</dbReference>
<dbReference type="AlphaFoldDB" id="A0AAD1Y501"/>
<proteinExistence type="predicted"/>
<organism evidence="12 13">
    <name type="scientific">Euplotes crassus</name>
    <dbReference type="NCBI Taxonomy" id="5936"/>
    <lineage>
        <taxon>Eukaryota</taxon>
        <taxon>Sar</taxon>
        <taxon>Alveolata</taxon>
        <taxon>Ciliophora</taxon>
        <taxon>Intramacronucleata</taxon>
        <taxon>Spirotrichea</taxon>
        <taxon>Hypotrichia</taxon>
        <taxon>Euplotida</taxon>
        <taxon>Euplotidae</taxon>
        <taxon>Moneuplotes</taxon>
    </lineage>
</organism>
<feature type="compositionally biased region" description="Basic and acidic residues" evidence="10">
    <location>
        <begin position="60"/>
        <end position="80"/>
    </location>
</feature>
<dbReference type="GO" id="GO:0005524">
    <property type="term" value="F:ATP binding"/>
    <property type="evidence" value="ECO:0007669"/>
    <property type="project" value="UniProtKB-UniRule"/>
</dbReference>
<dbReference type="Gene3D" id="3.30.200.20">
    <property type="entry name" value="Phosphorylase Kinase, domain 1"/>
    <property type="match status" value="1"/>
</dbReference>
<evidence type="ECO:0000256" key="10">
    <source>
        <dbReference type="SAM" id="MobiDB-lite"/>
    </source>
</evidence>
<dbReference type="SUPFAM" id="SSF56112">
    <property type="entry name" value="Protein kinase-like (PK-like)"/>
    <property type="match status" value="1"/>
</dbReference>
<comment type="catalytic activity">
    <reaction evidence="7">
        <text>L-threonyl-[protein] + ATP = O-phospho-L-threonyl-[protein] + ADP + H(+)</text>
        <dbReference type="Rhea" id="RHEA:46608"/>
        <dbReference type="Rhea" id="RHEA-COMP:11060"/>
        <dbReference type="Rhea" id="RHEA-COMP:11605"/>
        <dbReference type="ChEBI" id="CHEBI:15378"/>
        <dbReference type="ChEBI" id="CHEBI:30013"/>
        <dbReference type="ChEBI" id="CHEBI:30616"/>
        <dbReference type="ChEBI" id="CHEBI:61977"/>
        <dbReference type="ChEBI" id="CHEBI:456216"/>
        <dbReference type="EC" id="2.7.11.1"/>
    </reaction>
</comment>
<dbReference type="GO" id="GO:0004674">
    <property type="term" value="F:protein serine/threonine kinase activity"/>
    <property type="evidence" value="ECO:0007669"/>
    <property type="project" value="UniProtKB-KW"/>
</dbReference>
<dbReference type="PROSITE" id="PS00107">
    <property type="entry name" value="PROTEIN_KINASE_ATP"/>
    <property type="match status" value="1"/>
</dbReference>
<evidence type="ECO:0000256" key="6">
    <source>
        <dbReference type="ARBA" id="ARBA00022840"/>
    </source>
</evidence>
<keyword evidence="13" id="KW-1185">Reference proteome</keyword>
<gene>
    <name evidence="12" type="ORF">ECRASSUSDP1_LOCUS26297</name>
</gene>
<dbReference type="FunFam" id="3.30.200.20:FF:000042">
    <property type="entry name" value="Aurora kinase A"/>
    <property type="match status" value="1"/>
</dbReference>
<keyword evidence="4 9" id="KW-0547">Nucleotide-binding</keyword>
<evidence type="ECO:0000256" key="9">
    <source>
        <dbReference type="PROSITE-ProRule" id="PRU10141"/>
    </source>
</evidence>
<evidence type="ECO:0000256" key="2">
    <source>
        <dbReference type="ARBA" id="ARBA00022527"/>
    </source>
</evidence>
<evidence type="ECO:0000256" key="1">
    <source>
        <dbReference type="ARBA" id="ARBA00012513"/>
    </source>
</evidence>
<feature type="binding site" evidence="9">
    <location>
        <position position="171"/>
    </location>
    <ligand>
        <name>ATP</name>
        <dbReference type="ChEBI" id="CHEBI:30616"/>
    </ligand>
</feature>
<evidence type="ECO:0000256" key="8">
    <source>
        <dbReference type="ARBA" id="ARBA00048679"/>
    </source>
</evidence>
<evidence type="ECO:0000313" key="12">
    <source>
        <dbReference type="EMBL" id="CAI2384762.1"/>
    </source>
</evidence>
<comment type="caution">
    <text evidence="12">The sequence shown here is derived from an EMBL/GenBank/DDBJ whole genome shotgun (WGS) entry which is preliminary data.</text>
</comment>
<dbReference type="Proteomes" id="UP001295684">
    <property type="component" value="Unassembled WGS sequence"/>
</dbReference>
<keyword evidence="5" id="KW-0418">Kinase</keyword>
<feature type="region of interest" description="Disordered" evidence="10">
    <location>
        <begin position="33"/>
        <end position="80"/>
    </location>
</feature>
<dbReference type="PROSITE" id="PS00108">
    <property type="entry name" value="PROTEIN_KINASE_ST"/>
    <property type="match status" value="1"/>
</dbReference>
<dbReference type="EMBL" id="CAMPGE010027103">
    <property type="protein sequence ID" value="CAI2384762.1"/>
    <property type="molecule type" value="Genomic_DNA"/>
</dbReference>
<dbReference type="InterPro" id="IPR011009">
    <property type="entry name" value="Kinase-like_dom_sf"/>
</dbReference>
<dbReference type="Pfam" id="PF00069">
    <property type="entry name" value="Pkinase"/>
    <property type="match status" value="1"/>
</dbReference>
<dbReference type="PROSITE" id="PS50011">
    <property type="entry name" value="PROTEIN_KINASE_DOM"/>
    <property type="match status" value="1"/>
</dbReference>
<feature type="domain" description="Protein kinase" evidence="11">
    <location>
        <begin position="138"/>
        <end position="417"/>
    </location>
</feature>
<name>A0AAD1Y501_EUPCR</name>